<name>A0A8S5MNN7_9CAUD</name>
<organism evidence="1">
    <name type="scientific">Myoviridae sp. ctI7W9</name>
    <dbReference type="NCBI Taxonomy" id="2826636"/>
    <lineage>
        <taxon>Viruses</taxon>
        <taxon>Duplodnaviria</taxon>
        <taxon>Heunggongvirae</taxon>
        <taxon>Uroviricota</taxon>
        <taxon>Caudoviricetes</taxon>
    </lineage>
</organism>
<evidence type="ECO:0000313" key="1">
    <source>
        <dbReference type="EMBL" id="DAD83754.1"/>
    </source>
</evidence>
<sequence>MTREEAANILDPEIDIQYLLDFIREHYGKRGVDSALLCECVDAEACRMGAEALRRIDALALDGKHNEGCAWCRAEYTIIDDEFAQPISQKMIKFCWHCGRKLEGNKESYL</sequence>
<dbReference type="EMBL" id="BK014941">
    <property type="protein sequence ID" value="DAD83754.1"/>
    <property type="molecule type" value="Genomic_DNA"/>
</dbReference>
<protein>
    <submittedName>
        <fullName evidence="1">Zinc-ribbon containing domain protein</fullName>
    </submittedName>
</protein>
<reference evidence="1" key="1">
    <citation type="journal article" date="2021" name="Proc. Natl. Acad. Sci. U.S.A.">
        <title>A Catalog of Tens of Thousands of Viruses from Human Metagenomes Reveals Hidden Associations with Chronic Diseases.</title>
        <authorList>
            <person name="Tisza M.J."/>
            <person name="Buck C.B."/>
        </authorList>
    </citation>
    <scope>NUCLEOTIDE SEQUENCE</scope>
    <source>
        <strain evidence="1">CtI7W9</strain>
    </source>
</reference>
<proteinExistence type="predicted"/>
<accession>A0A8S5MNN7</accession>